<dbReference type="KEGG" id="afx:JZ786_05540"/>
<reference evidence="2 3" key="1">
    <citation type="submission" date="2021-02" db="EMBL/GenBank/DDBJ databases">
        <title>Alicyclobacillus curvatus sp. nov. and Alicyclobacillus mengziensis sp. nov., two acidophilic bacteria isolated from acid mine drainage.</title>
        <authorList>
            <person name="Huang Y."/>
        </authorList>
    </citation>
    <scope>NUCLEOTIDE SEQUENCE [LARGE SCALE GENOMIC DNA]</scope>
    <source>
        <strain evidence="2 3">S30H14</strain>
    </source>
</reference>
<gene>
    <name evidence="2" type="ORF">JZ786_05540</name>
</gene>
<keyword evidence="3" id="KW-1185">Reference proteome</keyword>
<feature type="transmembrane region" description="Helical" evidence="1">
    <location>
        <begin position="146"/>
        <end position="166"/>
    </location>
</feature>
<feature type="transmembrane region" description="Helical" evidence="1">
    <location>
        <begin position="105"/>
        <end position="125"/>
    </location>
</feature>
<evidence type="ECO:0000256" key="1">
    <source>
        <dbReference type="SAM" id="Phobius"/>
    </source>
</evidence>
<dbReference type="RefSeq" id="WP_206657787.1">
    <property type="nucleotide sequence ID" value="NZ_CP071182.1"/>
</dbReference>
<dbReference type="EMBL" id="CP071182">
    <property type="protein sequence ID" value="QSO48452.1"/>
    <property type="molecule type" value="Genomic_DNA"/>
</dbReference>
<keyword evidence="1" id="KW-0812">Transmembrane</keyword>
<dbReference type="Proteomes" id="UP000663505">
    <property type="component" value="Chromosome"/>
</dbReference>
<keyword evidence="1" id="KW-0472">Membrane</keyword>
<feature type="transmembrane region" description="Helical" evidence="1">
    <location>
        <begin position="186"/>
        <end position="207"/>
    </location>
</feature>
<protein>
    <submittedName>
        <fullName evidence="2">Uncharacterized protein</fullName>
    </submittedName>
</protein>
<organism evidence="2 3">
    <name type="scientific">Alicyclobacillus mengziensis</name>
    <dbReference type="NCBI Taxonomy" id="2931921"/>
    <lineage>
        <taxon>Bacteria</taxon>
        <taxon>Bacillati</taxon>
        <taxon>Bacillota</taxon>
        <taxon>Bacilli</taxon>
        <taxon>Bacillales</taxon>
        <taxon>Alicyclobacillaceae</taxon>
        <taxon>Alicyclobacillus</taxon>
    </lineage>
</organism>
<sequence>MNDLERYVNRLFAKYENKKGVQELRDEVLANLQARIDDEMSEGASYQVAFDRAVKSLGNAELLIEGTEQVPLNPLKRELAQLAVLYTLIPWIVTIPLRFFHSGVLANTALTILLVIVGGVYVLLLSRRAIDGTTRVINIESVKNTARAVWILWGVYVVISECFVFGARFASNIWFSRAIHIDGPYMLAELMVSVLLPFVTVFIPLYFTRVRRLVQILGVSE</sequence>
<evidence type="ECO:0000313" key="3">
    <source>
        <dbReference type="Proteomes" id="UP000663505"/>
    </source>
</evidence>
<accession>A0A9X7Z7I7</accession>
<evidence type="ECO:0000313" key="2">
    <source>
        <dbReference type="EMBL" id="QSO48452.1"/>
    </source>
</evidence>
<dbReference type="NCBIfam" id="NF038403">
    <property type="entry name" value="perm_prefix_1"/>
    <property type="match status" value="1"/>
</dbReference>
<dbReference type="InterPro" id="IPR047928">
    <property type="entry name" value="Perm_prefix_1"/>
</dbReference>
<keyword evidence="1" id="KW-1133">Transmembrane helix</keyword>
<proteinExistence type="predicted"/>
<name>A0A9X7Z7I7_9BACL</name>
<dbReference type="AlphaFoldDB" id="A0A9X7Z7I7"/>
<feature type="transmembrane region" description="Helical" evidence="1">
    <location>
        <begin position="79"/>
        <end position="99"/>
    </location>
</feature>